<dbReference type="EMBL" id="BPLR01006208">
    <property type="protein sequence ID" value="GIY08160.1"/>
    <property type="molecule type" value="Genomic_DNA"/>
</dbReference>
<name>A0AAV4QFI9_CAEEX</name>
<proteinExistence type="predicted"/>
<evidence type="ECO:0000313" key="2">
    <source>
        <dbReference type="Proteomes" id="UP001054945"/>
    </source>
</evidence>
<sequence>MDDNLNYVIKQAKRMLITNNPPIHHVIKKIKKKKTLLVIAVWNITLKFSKSFRTSENIHLPKDKFSQLESEMPFRVDSQNEEAHARLYFSGMATGNTAHRSEKCKFFGVIPYR</sequence>
<comment type="caution">
    <text evidence="1">The sequence shown here is derived from an EMBL/GenBank/DDBJ whole genome shotgun (WGS) entry which is preliminary data.</text>
</comment>
<dbReference type="AlphaFoldDB" id="A0AAV4QFI9"/>
<gene>
    <name evidence="1" type="ORF">CEXT_240561</name>
</gene>
<accession>A0AAV4QFI9</accession>
<organism evidence="1 2">
    <name type="scientific">Caerostris extrusa</name>
    <name type="common">Bark spider</name>
    <name type="synonym">Caerostris bankana</name>
    <dbReference type="NCBI Taxonomy" id="172846"/>
    <lineage>
        <taxon>Eukaryota</taxon>
        <taxon>Metazoa</taxon>
        <taxon>Ecdysozoa</taxon>
        <taxon>Arthropoda</taxon>
        <taxon>Chelicerata</taxon>
        <taxon>Arachnida</taxon>
        <taxon>Araneae</taxon>
        <taxon>Araneomorphae</taxon>
        <taxon>Entelegynae</taxon>
        <taxon>Araneoidea</taxon>
        <taxon>Araneidae</taxon>
        <taxon>Caerostris</taxon>
    </lineage>
</organism>
<dbReference type="Proteomes" id="UP001054945">
    <property type="component" value="Unassembled WGS sequence"/>
</dbReference>
<keyword evidence="2" id="KW-1185">Reference proteome</keyword>
<reference evidence="1 2" key="1">
    <citation type="submission" date="2021-06" db="EMBL/GenBank/DDBJ databases">
        <title>Caerostris extrusa draft genome.</title>
        <authorList>
            <person name="Kono N."/>
            <person name="Arakawa K."/>
        </authorList>
    </citation>
    <scope>NUCLEOTIDE SEQUENCE [LARGE SCALE GENOMIC DNA]</scope>
</reference>
<protein>
    <submittedName>
        <fullName evidence="1">Uncharacterized protein</fullName>
    </submittedName>
</protein>
<evidence type="ECO:0000313" key="1">
    <source>
        <dbReference type="EMBL" id="GIY08160.1"/>
    </source>
</evidence>